<reference evidence="4" key="1">
    <citation type="journal article" date="2019" name="Int. J. Syst. Evol. Microbiol.">
        <title>The Global Catalogue of Microorganisms (GCM) 10K type strain sequencing project: providing services to taxonomists for standard genome sequencing and annotation.</title>
        <authorList>
            <consortium name="The Broad Institute Genomics Platform"/>
            <consortium name="The Broad Institute Genome Sequencing Center for Infectious Disease"/>
            <person name="Wu L."/>
            <person name="Ma J."/>
        </authorList>
    </citation>
    <scope>NUCLEOTIDE SEQUENCE [LARGE SCALE GENOMIC DNA]</scope>
    <source>
        <strain evidence="4">JCM 18304</strain>
    </source>
</reference>
<dbReference type="Gene3D" id="3.40.50.150">
    <property type="entry name" value="Vaccinia Virus protein VP39"/>
    <property type="match status" value="1"/>
</dbReference>
<dbReference type="Proteomes" id="UP001501570">
    <property type="component" value="Unassembled WGS sequence"/>
</dbReference>
<dbReference type="InterPro" id="IPR003356">
    <property type="entry name" value="DNA_methylase_A-5"/>
</dbReference>
<keyword evidence="4" id="KW-1185">Reference proteome</keyword>
<dbReference type="PANTHER" id="PTHR42998:SF1">
    <property type="entry name" value="TYPE I RESTRICTION ENZYME HINDI METHYLASE SUBUNIT"/>
    <property type="match status" value="1"/>
</dbReference>
<feature type="domain" description="DNA methylase adenine-specific" evidence="2">
    <location>
        <begin position="85"/>
        <end position="266"/>
    </location>
</feature>
<feature type="compositionally biased region" description="Gly residues" evidence="1">
    <location>
        <begin position="69"/>
        <end position="81"/>
    </location>
</feature>
<dbReference type="RefSeq" id="WP_345638041.1">
    <property type="nucleotide sequence ID" value="NZ_BAABJQ010000038.1"/>
</dbReference>
<gene>
    <name evidence="3" type="ORF">GCM10023322_75520</name>
</gene>
<dbReference type="PANTHER" id="PTHR42998">
    <property type="entry name" value="TYPE I RESTRICTION ENZYME HINDVIIP M PROTEIN-RELATED"/>
    <property type="match status" value="1"/>
</dbReference>
<evidence type="ECO:0000313" key="4">
    <source>
        <dbReference type="Proteomes" id="UP001501570"/>
    </source>
</evidence>
<name>A0ABP9SNC9_9ACTN</name>
<dbReference type="EMBL" id="BAABJQ010000038">
    <property type="protein sequence ID" value="GAA5199584.1"/>
    <property type="molecule type" value="Genomic_DNA"/>
</dbReference>
<dbReference type="Gene3D" id="1.10.10.10">
    <property type="entry name" value="Winged helix-like DNA-binding domain superfamily/Winged helix DNA-binding domain"/>
    <property type="match status" value="1"/>
</dbReference>
<sequence>MANNEVTAADIARIAGVGRAAVSNWRRRHPDFPAPVGGPSNSPTFSLSEVEAWLQANGRAADENAPTRPGGGRSSRPGDGGLARSMAALLPALSGGTVLDPAGGDGSLLAVAAERLGPGPRYVGLNIDQVRIEIARALLTEAGASKIETYVESPDADPVAALGREADVVIAIVPPSEPRVDGLTWEYGQPSRNDQPLAWVQVCLSHLKPGGTAVVAVPFAMAVRASARRIRAELLRAGALTHVIGLPEKLAAAGAGPWQIWMLTRPAGRPTYLLGMVDLTDRAPDDLPDDEQAWAAVFADAAHTRDVPSIELLDEDVFLVPAAHIVAELRDVTSDYAASRDRYAASVRRLAKAAPTLPAGGGRPTGELVTVGDLARSGALAFVDRDAARPGDVLVPTHPGGFEAVVLDDAGTHDAKLGSVLRCAPEALDAHFLACFLRSETNRRQAAGTMGGTFRLDVRRARVPRMTLSQQRDYGEAFRRLMEFAGRADGVAAAAADATRTAIYGLTGGIFAPNEDGK</sequence>
<comment type="caution">
    <text evidence="3">The sequence shown here is derived from an EMBL/GenBank/DDBJ whole genome shotgun (WGS) entry which is preliminary data.</text>
</comment>
<accession>A0ABP9SNC9</accession>
<proteinExistence type="predicted"/>
<dbReference type="InterPro" id="IPR036388">
    <property type="entry name" value="WH-like_DNA-bd_sf"/>
</dbReference>
<dbReference type="SUPFAM" id="SSF53335">
    <property type="entry name" value="S-adenosyl-L-methionine-dependent methyltransferases"/>
    <property type="match status" value="1"/>
</dbReference>
<evidence type="ECO:0000259" key="2">
    <source>
        <dbReference type="Pfam" id="PF02384"/>
    </source>
</evidence>
<evidence type="ECO:0000313" key="3">
    <source>
        <dbReference type="EMBL" id="GAA5199584.1"/>
    </source>
</evidence>
<organism evidence="3 4">
    <name type="scientific">Rugosimonospora acidiphila</name>
    <dbReference type="NCBI Taxonomy" id="556531"/>
    <lineage>
        <taxon>Bacteria</taxon>
        <taxon>Bacillati</taxon>
        <taxon>Actinomycetota</taxon>
        <taxon>Actinomycetes</taxon>
        <taxon>Micromonosporales</taxon>
        <taxon>Micromonosporaceae</taxon>
        <taxon>Rugosimonospora</taxon>
    </lineage>
</organism>
<protein>
    <recommendedName>
        <fullName evidence="2">DNA methylase adenine-specific domain-containing protein</fullName>
    </recommendedName>
</protein>
<dbReference type="InterPro" id="IPR052916">
    <property type="entry name" value="Type-I_RE_MTase_Subunit"/>
</dbReference>
<dbReference type="Pfam" id="PF02384">
    <property type="entry name" value="N6_Mtase"/>
    <property type="match status" value="1"/>
</dbReference>
<dbReference type="InterPro" id="IPR029063">
    <property type="entry name" value="SAM-dependent_MTases_sf"/>
</dbReference>
<dbReference type="CDD" id="cd02440">
    <property type="entry name" value="AdoMet_MTases"/>
    <property type="match status" value="1"/>
</dbReference>
<feature type="region of interest" description="Disordered" evidence="1">
    <location>
        <begin position="60"/>
        <end position="81"/>
    </location>
</feature>
<dbReference type="PRINTS" id="PR00507">
    <property type="entry name" value="N12N6MTFRASE"/>
</dbReference>
<evidence type="ECO:0000256" key="1">
    <source>
        <dbReference type="SAM" id="MobiDB-lite"/>
    </source>
</evidence>